<gene>
    <name evidence="1" type="ORF">LCPAC406_03680</name>
</gene>
<reference evidence="1" key="1">
    <citation type="journal article" date="2019" name="MBio">
        <title>Virus Genomes from Deep Sea Sediments Expand the Ocean Megavirome and Support Independent Origins of Viral Gigantism.</title>
        <authorList>
            <person name="Backstrom D."/>
            <person name="Yutin N."/>
            <person name="Jorgensen S.L."/>
            <person name="Dharamshi J."/>
            <person name="Homa F."/>
            <person name="Zaremba-Niedwiedzka K."/>
            <person name="Spang A."/>
            <person name="Wolf Y.I."/>
            <person name="Koonin E.V."/>
            <person name="Ettema T.J."/>
        </authorList>
    </citation>
    <scope>NUCLEOTIDE SEQUENCE</scope>
</reference>
<sequence>MEPVNMISTDHDKIELGGTISILDESKSFEIENTIAFSSSTEKYKSWGECKSTSILSIPDEPKSYKMEDISLLELNEEDWKSIWEEHIQFRDAHLKKLNFDGYKHRLNGLESAHSIHYIDSIHLNFKLIKLERRLQKLES</sequence>
<name>A0A481ZDQ4_9VIRU</name>
<dbReference type="EMBL" id="MK500611">
    <property type="protein sequence ID" value="QBK94054.1"/>
    <property type="molecule type" value="Genomic_DNA"/>
</dbReference>
<protein>
    <submittedName>
        <fullName evidence="1">Uncharacterized protein</fullName>
    </submittedName>
</protein>
<accession>A0A481ZDQ4</accession>
<organism evidence="1">
    <name type="scientific">Pithovirus LCPAC406</name>
    <dbReference type="NCBI Taxonomy" id="2506599"/>
    <lineage>
        <taxon>Viruses</taxon>
        <taxon>Pithoviruses</taxon>
    </lineage>
</organism>
<proteinExistence type="predicted"/>
<evidence type="ECO:0000313" key="1">
    <source>
        <dbReference type="EMBL" id="QBK94054.1"/>
    </source>
</evidence>